<dbReference type="Gene3D" id="3.40.50.300">
    <property type="entry name" value="P-loop containing nucleotide triphosphate hydrolases"/>
    <property type="match status" value="1"/>
</dbReference>
<dbReference type="InterPro" id="IPR039421">
    <property type="entry name" value="Type_1_exporter"/>
</dbReference>
<keyword evidence="1" id="KW-0813">Transport</keyword>
<evidence type="ECO:0000313" key="5">
    <source>
        <dbReference type="EMBL" id="EUA08724.1"/>
    </source>
</evidence>
<sequence length="209" mass="22077">MDLPPGARLAVTGPSGCGKTTLLMTLAGLLPPRLGRVELNGTPIDVLAESELRRAVCFFAEDAHIFATTVRDNLLVARGDCGDDELAEALHRVGLGRWLAGLPDGLATMLSGGAQALSAGQRRRLLLARALISPARILLLDEPTEHLDAADAEILLHDLLDPHGGLMTAARTVVVATHQLPNDIRCPQLCVGCDGYAGCRSSTPPDVER</sequence>
<dbReference type="Pfam" id="PF00005">
    <property type="entry name" value="ABC_tran"/>
    <property type="match status" value="1"/>
</dbReference>
<dbReference type="EMBL" id="JAOB01000090">
    <property type="protein sequence ID" value="EUA08724.1"/>
    <property type="molecule type" value="Genomic_DNA"/>
</dbReference>
<evidence type="ECO:0000256" key="2">
    <source>
        <dbReference type="ARBA" id="ARBA00022741"/>
    </source>
</evidence>
<evidence type="ECO:0000259" key="4">
    <source>
        <dbReference type="PROSITE" id="PS50893"/>
    </source>
</evidence>
<reference evidence="5" key="1">
    <citation type="submission" date="2014-01" db="EMBL/GenBank/DDBJ databases">
        <authorList>
            <person name="Brown-Elliot B."/>
            <person name="Wallace R."/>
            <person name="Lenaerts A."/>
            <person name="Ordway D."/>
            <person name="DeGroote M.A."/>
            <person name="Parker T."/>
            <person name="Sizemore C."/>
            <person name="Tallon L.J."/>
            <person name="Sadzewicz L.K."/>
            <person name="Sengamalay N."/>
            <person name="Fraser C.M."/>
            <person name="Hine E."/>
            <person name="Shefchek K.A."/>
            <person name="Das S.P."/>
            <person name="Tettelin H."/>
        </authorList>
    </citation>
    <scope>NUCLEOTIDE SEQUENCE [LARGE SCALE GENOMIC DNA]</scope>
    <source>
        <strain evidence="5">4042</strain>
    </source>
</reference>
<feature type="domain" description="ABC transporter" evidence="4">
    <location>
        <begin position="1"/>
        <end position="209"/>
    </location>
</feature>
<dbReference type="PATRIC" id="fig|1299334.3.peg.9273"/>
<accession>X7YNN3</accession>
<evidence type="ECO:0000256" key="3">
    <source>
        <dbReference type="ARBA" id="ARBA00022840"/>
    </source>
</evidence>
<name>X7YNN3_MYCXE</name>
<protein>
    <submittedName>
        <fullName evidence="5">ABC transporter family protein</fullName>
    </submittedName>
</protein>
<dbReference type="InterPro" id="IPR017871">
    <property type="entry name" value="ABC_transporter-like_CS"/>
</dbReference>
<comment type="caution">
    <text evidence="5">The sequence shown here is derived from an EMBL/GenBank/DDBJ whole genome shotgun (WGS) entry which is preliminary data.</text>
</comment>
<dbReference type="PANTHER" id="PTHR43394">
    <property type="entry name" value="ATP-DEPENDENT PERMEASE MDL1, MITOCHONDRIAL"/>
    <property type="match status" value="1"/>
</dbReference>
<gene>
    <name evidence="5" type="ORF">I553_9781</name>
</gene>
<keyword evidence="2" id="KW-0547">Nucleotide-binding</keyword>
<dbReference type="GO" id="GO:0016887">
    <property type="term" value="F:ATP hydrolysis activity"/>
    <property type="evidence" value="ECO:0007669"/>
    <property type="project" value="InterPro"/>
</dbReference>
<dbReference type="InterPro" id="IPR003593">
    <property type="entry name" value="AAA+_ATPase"/>
</dbReference>
<dbReference type="InterPro" id="IPR003439">
    <property type="entry name" value="ABC_transporter-like_ATP-bd"/>
</dbReference>
<dbReference type="PROSITE" id="PS00211">
    <property type="entry name" value="ABC_TRANSPORTER_1"/>
    <property type="match status" value="1"/>
</dbReference>
<dbReference type="GO" id="GO:0005524">
    <property type="term" value="F:ATP binding"/>
    <property type="evidence" value="ECO:0007669"/>
    <property type="project" value="UniProtKB-KW"/>
</dbReference>
<evidence type="ECO:0000256" key="1">
    <source>
        <dbReference type="ARBA" id="ARBA00022448"/>
    </source>
</evidence>
<dbReference type="AlphaFoldDB" id="X7YNN3"/>
<dbReference type="GO" id="GO:0015421">
    <property type="term" value="F:ABC-type oligopeptide transporter activity"/>
    <property type="evidence" value="ECO:0007669"/>
    <property type="project" value="TreeGrafter"/>
</dbReference>
<dbReference type="SMART" id="SM00382">
    <property type="entry name" value="AAA"/>
    <property type="match status" value="1"/>
</dbReference>
<dbReference type="PANTHER" id="PTHR43394:SF1">
    <property type="entry name" value="ATP-BINDING CASSETTE SUB-FAMILY B MEMBER 10, MITOCHONDRIAL"/>
    <property type="match status" value="1"/>
</dbReference>
<dbReference type="PROSITE" id="PS50893">
    <property type="entry name" value="ABC_TRANSPORTER_2"/>
    <property type="match status" value="1"/>
</dbReference>
<dbReference type="SUPFAM" id="SSF52540">
    <property type="entry name" value="P-loop containing nucleoside triphosphate hydrolases"/>
    <property type="match status" value="1"/>
</dbReference>
<keyword evidence="3" id="KW-0067">ATP-binding</keyword>
<organism evidence="5">
    <name type="scientific">Mycobacterium xenopi 4042</name>
    <dbReference type="NCBI Taxonomy" id="1299334"/>
    <lineage>
        <taxon>Bacteria</taxon>
        <taxon>Bacillati</taxon>
        <taxon>Actinomycetota</taxon>
        <taxon>Actinomycetes</taxon>
        <taxon>Mycobacteriales</taxon>
        <taxon>Mycobacteriaceae</taxon>
        <taxon>Mycobacterium</taxon>
    </lineage>
</organism>
<proteinExistence type="predicted"/>
<dbReference type="InterPro" id="IPR027417">
    <property type="entry name" value="P-loop_NTPase"/>
</dbReference>